<dbReference type="InterPro" id="IPR001516">
    <property type="entry name" value="Proton_antipo_N"/>
</dbReference>
<feature type="transmembrane region" description="Helical" evidence="7">
    <location>
        <begin position="285"/>
        <end position="306"/>
    </location>
</feature>
<feature type="compositionally biased region" description="Polar residues" evidence="6">
    <location>
        <begin position="613"/>
        <end position="622"/>
    </location>
</feature>
<protein>
    <recommendedName>
        <fullName evidence="12">NADH:quinone oxidoreductase/Mrp antiporter membrane subunit domain-containing protein</fullName>
    </recommendedName>
</protein>
<dbReference type="PANTHER" id="PTHR42829:SF2">
    <property type="entry name" value="NADH-UBIQUINONE OXIDOREDUCTASE CHAIN 5"/>
    <property type="match status" value="1"/>
</dbReference>
<feature type="compositionally biased region" description="Basic residues" evidence="6">
    <location>
        <begin position="802"/>
        <end position="817"/>
    </location>
</feature>
<evidence type="ECO:0000259" key="9">
    <source>
        <dbReference type="Pfam" id="PF00662"/>
    </source>
</evidence>
<feature type="transmembrane region" description="Helical" evidence="7">
    <location>
        <begin position="12"/>
        <end position="32"/>
    </location>
</feature>
<feature type="domain" description="NADH-Ubiquinone oxidoreductase (complex I) chain 5 N-terminal" evidence="9">
    <location>
        <begin position="76"/>
        <end position="123"/>
    </location>
</feature>
<reference evidence="11" key="1">
    <citation type="journal article" date="2019" name="Int. J. Syst. Evol. Microbiol.">
        <title>The Global Catalogue of Microorganisms (GCM) 10K type strain sequencing project: providing services to taxonomists for standard genome sequencing and annotation.</title>
        <authorList>
            <consortium name="The Broad Institute Genomics Platform"/>
            <consortium name="The Broad Institute Genome Sequencing Center for Infectious Disease"/>
            <person name="Wu L."/>
            <person name="Ma J."/>
        </authorList>
    </citation>
    <scope>NUCLEOTIDE SEQUENCE [LARGE SCALE GENOMIC DNA]</scope>
    <source>
        <strain evidence="11">NBRC 108730</strain>
    </source>
</reference>
<dbReference type="Gene3D" id="1.20.5.2700">
    <property type="match status" value="1"/>
</dbReference>
<dbReference type="InterPro" id="IPR003945">
    <property type="entry name" value="NU5C-like"/>
</dbReference>
<evidence type="ECO:0000259" key="8">
    <source>
        <dbReference type="Pfam" id="PF00361"/>
    </source>
</evidence>
<keyword evidence="4 7" id="KW-0472">Membrane</keyword>
<dbReference type="PRINTS" id="PR01434">
    <property type="entry name" value="NADHDHGNASE5"/>
</dbReference>
<name>A0ABQ6JI25_9ACTN</name>
<feature type="transmembrane region" description="Helical" evidence="7">
    <location>
        <begin position="671"/>
        <end position="693"/>
    </location>
</feature>
<feature type="transmembrane region" description="Helical" evidence="7">
    <location>
        <begin position="724"/>
        <end position="744"/>
    </location>
</feature>
<feature type="transmembrane region" description="Helical" evidence="7">
    <location>
        <begin position="44"/>
        <end position="63"/>
    </location>
</feature>
<accession>A0ABQ6JI25</accession>
<feature type="region of interest" description="Disordered" evidence="6">
    <location>
        <begin position="613"/>
        <end position="637"/>
    </location>
</feature>
<feature type="transmembrane region" description="Helical" evidence="7">
    <location>
        <begin position="91"/>
        <end position="110"/>
    </location>
</feature>
<dbReference type="Pfam" id="PF00361">
    <property type="entry name" value="Proton_antipo_M"/>
    <property type="match status" value="1"/>
</dbReference>
<feature type="transmembrane region" description="Helical" evidence="7">
    <location>
        <begin position="756"/>
        <end position="783"/>
    </location>
</feature>
<feature type="compositionally biased region" description="Basic and acidic residues" evidence="6">
    <location>
        <begin position="838"/>
        <end position="849"/>
    </location>
</feature>
<evidence type="ECO:0000256" key="3">
    <source>
        <dbReference type="ARBA" id="ARBA00022989"/>
    </source>
</evidence>
<feature type="transmembrane region" description="Helical" evidence="7">
    <location>
        <begin position="211"/>
        <end position="234"/>
    </location>
</feature>
<organism evidence="10 11">
    <name type="scientific">Angustibacter aerolatus</name>
    <dbReference type="NCBI Taxonomy" id="1162965"/>
    <lineage>
        <taxon>Bacteria</taxon>
        <taxon>Bacillati</taxon>
        <taxon>Actinomycetota</taxon>
        <taxon>Actinomycetes</taxon>
        <taxon>Kineosporiales</taxon>
        <taxon>Kineosporiaceae</taxon>
    </lineage>
</organism>
<evidence type="ECO:0000256" key="2">
    <source>
        <dbReference type="ARBA" id="ARBA00022692"/>
    </source>
</evidence>
<gene>
    <name evidence="10" type="ORF">GCM10025868_31350</name>
</gene>
<dbReference type="PANTHER" id="PTHR42829">
    <property type="entry name" value="NADH-UBIQUINONE OXIDOREDUCTASE CHAIN 5"/>
    <property type="match status" value="1"/>
</dbReference>
<evidence type="ECO:0008006" key="12">
    <source>
        <dbReference type="Google" id="ProtNLM"/>
    </source>
</evidence>
<dbReference type="Pfam" id="PF00662">
    <property type="entry name" value="Proton_antipo_N"/>
    <property type="match status" value="1"/>
</dbReference>
<comment type="caution">
    <text evidence="10">The sequence shown here is derived from an EMBL/GenBank/DDBJ whole genome shotgun (WGS) entry which is preliminary data.</text>
</comment>
<feature type="domain" description="NADH:quinone oxidoreductase/Mrp antiporter transmembrane" evidence="8">
    <location>
        <begin position="140"/>
        <end position="419"/>
    </location>
</feature>
<keyword evidence="11" id="KW-1185">Reference proteome</keyword>
<feature type="compositionally biased region" description="Basic residues" evidence="6">
    <location>
        <begin position="850"/>
        <end position="861"/>
    </location>
</feature>
<sequence>MSPGDGAQALVWTARLLVLLPALAALLGAFVARPARRTQSASGVAGAGVAVLLAVVEVVLTRGREVVAVPLLGPVETGAVTVHLDLRADRLSAVVALMVAVVALCVQVYSVRYQETDPRHRSYVATVRLFTTAMLLVVHADDLLLLLIGWEAMGLCSYLLVGHESERTAARAAAVKAFLVTRVGDVGFLLGVVVLLAAAGTTSISTLLDPAVLGGLGGGTITAAVLLLTLGVLGKSAQPPLHTWLPDAMEGPTPVSALIHAATMVAAGGYVLARLLPLAEQAPAARAVLAVVTALTMLVAALVALAQTDLKRVLAWSTISQVAYLLAALAVTPPELGAAPGVVRCCRTPGSRRCCSSPPVRSRTRCTRPRSTSLAGAWRRAPLVAVALTVGLASLAGVPPLSGYWSKEGVLGAAEEATHGPFGWAAWLVLVSGLLTGLVTAAYATRTWLLVVRDVPAAEPPVVDGVQVPDETVGDEDVWPPPVAAVPGAMLVPLAVLAVPALLGGLLLLDPVVPGQVHVGLPTALVAAGLAVLGVVAALAAARRHRDPALALPPRVRAALLDGLGLDALPGRLVVRPVQALARVVRAGDDDVVDGYVRAAGWAARWGGRGLVRTQTGRPTTQPAVGGGRRPRRRRGGGGGAVSALLVLLVGLPLLVAALLLLVPRWQIEPVAVPVGVVTASVTLLASVLLLAARPWQSPDPVAEVDVAWVPTIGVRLHLLVDGIALPLVLLTAVLGLAVMLLLCRQVPGGGSPQSLVAALLAVEGGALAAFTAADLVVFFVAFEPGAGADVGGDPGLGSPARARRGRQPLRALHRARLGADARRAARRRDRGGHHGRRPADRRARDGPRPHHAGRRRRAARARPGGEGAGAAAAHLVAAGAHRRAHRRVGAAGRGAAQGSAPTAWCGSSCRWCRRASRRSRRCSVRWAPRACCGAGWSACASAT</sequence>
<feature type="transmembrane region" description="Helical" evidence="7">
    <location>
        <begin position="521"/>
        <end position="542"/>
    </location>
</feature>
<evidence type="ECO:0000256" key="1">
    <source>
        <dbReference type="ARBA" id="ARBA00004127"/>
    </source>
</evidence>
<dbReference type="Proteomes" id="UP001157017">
    <property type="component" value="Unassembled WGS sequence"/>
</dbReference>
<comment type="subcellular location">
    <subcellularLocation>
        <location evidence="1">Endomembrane system</location>
        <topology evidence="1">Multi-pass membrane protein</topology>
    </subcellularLocation>
    <subcellularLocation>
        <location evidence="5">Membrane</location>
        <topology evidence="5">Multi-pass membrane protein</topology>
    </subcellularLocation>
</comment>
<dbReference type="EMBL" id="BSUZ01000001">
    <property type="protein sequence ID" value="GMA87885.1"/>
    <property type="molecule type" value="Genomic_DNA"/>
</dbReference>
<feature type="compositionally biased region" description="Basic residues" evidence="6">
    <location>
        <begin position="825"/>
        <end position="837"/>
    </location>
</feature>
<feature type="transmembrane region" description="Helical" evidence="7">
    <location>
        <begin position="122"/>
        <end position="138"/>
    </location>
</feature>
<keyword evidence="3 7" id="KW-1133">Transmembrane helix</keyword>
<evidence type="ECO:0000313" key="10">
    <source>
        <dbReference type="EMBL" id="GMA87885.1"/>
    </source>
</evidence>
<feature type="transmembrane region" description="Helical" evidence="7">
    <location>
        <begin position="641"/>
        <end position="664"/>
    </location>
</feature>
<evidence type="ECO:0000256" key="6">
    <source>
        <dbReference type="SAM" id="MobiDB-lite"/>
    </source>
</evidence>
<evidence type="ECO:0000313" key="11">
    <source>
        <dbReference type="Proteomes" id="UP001157017"/>
    </source>
</evidence>
<proteinExistence type="predicted"/>
<keyword evidence="2 5" id="KW-0812">Transmembrane</keyword>
<evidence type="ECO:0000256" key="7">
    <source>
        <dbReference type="SAM" id="Phobius"/>
    </source>
</evidence>
<evidence type="ECO:0000256" key="4">
    <source>
        <dbReference type="ARBA" id="ARBA00023136"/>
    </source>
</evidence>
<evidence type="ECO:0000256" key="5">
    <source>
        <dbReference type="RuleBase" id="RU000320"/>
    </source>
</evidence>
<feature type="transmembrane region" description="Helical" evidence="7">
    <location>
        <begin position="422"/>
        <end position="444"/>
    </location>
</feature>
<feature type="transmembrane region" description="Helical" evidence="7">
    <location>
        <begin position="381"/>
        <end position="401"/>
    </location>
</feature>
<feature type="transmembrane region" description="Helical" evidence="7">
    <location>
        <begin position="255"/>
        <end position="273"/>
    </location>
</feature>
<feature type="transmembrane region" description="Helical" evidence="7">
    <location>
        <begin position="173"/>
        <end position="199"/>
    </location>
</feature>
<dbReference type="InterPro" id="IPR001750">
    <property type="entry name" value="ND/Mrp_TM"/>
</dbReference>
<feature type="transmembrane region" description="Helical" evidence="7">
    <location>
        <begin position="489"/>
        <end position="509"/>
    </location>
</feature>
<feature type="region of interest" description="Disordered" evidence="6">
    <location>
        <begin position="791"/>
        <end position="869"/>
    </location>
</feature>